<protein>
    <submittedName>
        <fullName evidence="1">13521_t:CDS:1</fullName>
    </submittedName>
</protein>
<evidence type="ECO:0000313" key="2">
    <source>
        <dbReference type="Proteomes" id="UP000789901"/>
    </source>
</evidence>
<dbReference type="Proteomes" id="UP000789901">
    <property type="component" value="Unassembled WGS sequence"/>
</dbReference>
<sequence>GVESDEVYVDDGSDQLNLIGTADEIMFELGYVFVTSILADWNNIPYTRGIIPEELYPVTSYLTLNVKGEEVCAYGVKSGFFCGTLDEINASITILNPSTNTLDALNVNKVYLGEKGFGSFEDTGGPVYKRNDNDGNITAQALGIITYFDSDIRTDRHYFYYTPIKTILSAGIINLATYSGPI</sequence>
<dbReference type="Gene3D" id="2.40.10.10">
    <property type="entry name" value="Trypsin-like serine proteases"/>
    <property type="match status" value="1"/>
</dbReference>
<feature type="non-terminal residue" evidence="1">
    <location>
        <position position="1"/>
    </location>
</feature>
<evidence type="ECO:0000313" key="1">
    <source>
        <dbReference type="EMBL" id="CAG8830055.1"/>
    </source>
</evidence>
<proteinExistence type="predicted"/>
<dbReference type="EMBL" id="CAJVQB010042040">
    <property type="protein sequence ID" value="CAG8830055.1"/>
    <property type="molecule type" value="Genomic_DNA"/>
</dbReference>
<accession>A0ABN7WGN1</accession>
<gene>
    <name evidence="1" type="ORF">GMARGA_LOCUS30184</name>
</gene>
<comment type="caution">
    <text evidence="1">The sequence shown here is derived from an EMBL/GenBank/DDBJ whole genome shotgun (WGS) entry which is preliminary data.</text>
</comment>
<organism evidence="1 2">
    <name type="scientific">Gigaspora margarita</name>
    <dbReference type="NCBI Taxonomy" id="4874"/>
    <lineage>
        <taxon>Eukaryota</taxon>
        <taxon>Fungi</taxon>
        <taxon>Fungi incertae sedis</taxon>
        <taxon>Mucoromycota</taxon>
        <taxon>Glomeromycotina</taxon>
        <taxon>Glomeromycetes</taxon>
        <taxon>Diversisporales</taxon>
        <taxon>Gigasporaceae</taxon>
        <taxon>Gigaspora</taxon>
    </lineage>
</organism>
<reference evidence="1 2" key="1">
    <citation type="submission" date="2021-06" db="EMBL/GenBank/DDBJ databases">
        <authorList>
            <person name="Kallberg Y."/>
            <person name="Tangrot J."/>
            <person name="Rosling A."/>
        </authorList>
    </citation>
    <scope>NUCLEOTIDE SEQUENCE [LARGE SCALE GENOMIC DNA]</scope>
    <source>
        <strain evidence="1 2">120-4 pot B 10/14</strain>
    </source>
</reference>
<name>A0ABN7WGN1_GIGMA</name>
<dbReference type="InterPro" id="IPR043504">
    <property type="entry name" value="Peptidase_S1_PA_chymotrypsin"/>
</dbReference>
<keyword evidence="2" id="KW-1185">Reference proteome</keyword>